<dbReference type="EMBL" id="VCIA01000001">
    <property type="protein sequence ID" value="TMN21660.1"/>
    <property type="molecule type" value="Genomic_DNA"/>
</dbReference>
<evidence type="ECO:0000313" key="2">
    <source>
        <dbReference type="Proteomes" id="UP000306980"/>
    </source>
</evidence>
<accession>A0A5S3QIC2</accession>
<evidence type="ECO:0000313" key="1">
    <source>
        <dbReference type="EMBL" id="TMN21660.1"/>
    </source>
</evidence>
<dbReference type="RefSeq" id="WP_138602285.1">
    <property type="nucleotide sequence ID" value="NZ_VCIA01000001.1"/>
</dbReference>
<proteinExistence type="predicted"/>
<gene>
    <name evidence="1" type="ORF">FFL34_05695</name>
</gene>
<dbReference type="Proteomes" id="UP000306980">
    <property type="component" value="Unassembled WGS sequence"/>
</dbReference>
<organism evidence="1 2">
    <name type="scientific">Lentibacillus cibarius</name>
    <dbReference type="NCBI Taxonomy" id="2583219"/>
    <lineage>
        <taxon>Bacteria</taxon>
        <taxon>Bacillati</taxon>
        <taxon>Bacillota</taxon>
        <taxon>Bacilli</taxon>
        <taxon>Bacillales</taxon>
        <taxon>Bacillaceae</taxon>
        <taxon>Lentibacillus</taxon>
    </lineage>
</organism>
<dbReference type="AlphaFoldDB" id="A0A5S3QIC2"/>
<sequence length="259" mass="30640">MNDNPITRPNELVYINLQCIEPFIDDLEIPNRQFNLEQRKISNERVSSILPEVTFDPTSGHYLLLGGYTTLLAYRSVHSSNTLVPCKAYYHLAEDECYLLTLDWVFKNNITNWYNRHDIITKLTTDFLYTENDLAAFLSKQKKDIQLYLAPPSHIETETVHQQKENIINKIYLQRFVHNYNQDYLAIRILYLNQNVTTEQLTFIGWLRGNGIKFEECHLTLEQEHRLIDSALNLKRNFLDQIRRTINEMRIQNGVEPIF</sequence>
<comment type="caution">
    <text evidence="1">The sequence shown here is derived from an EMBL/GenBank/DDBJ whole genome shotgun (WGS) entry which is preliminary data.</text>
</comment>
<protein>
    <submittedName>
        <fullName evidence="1">Uncharacterized protein</fullName>
    </submittedName>
</protein>
<name>A0A5S3QIC2_9BACI</name>
<reference evidence="1 2" key="1">
    <citation type="submission" date="2019-05" db="EMBL/GenBank/DDBJ databases">
        <title>Genomic analysis of Lentibacillus sp. NKC220-2.</title>
        <authorList>
            <person name="Oh Y.J."/>
        </authorList>
    </citation>
    <scope>NUCLEOTIDE SEQUENCE [LARGE SCALE GENOMIC DNA]</scope>
    <source>
        <strain evidence="1 2">NKC220-2</strain>
    </source>
</reference>